<protein>
    <submittedName>
        <fullName evidence="1">Uncharacterized protein</fullName>
    </submittedName>
</protein>
<dbReference type="HOGENOM" id="CLU_3357997_0_0_10"/>
<reference evidence="1" key="2">
    <citation type="submission" date="2012-09" db="EMBL/GenBank/DDBJ databases">
        <title>The complete sequence of Psychroflexus torquis an extreme psychrophile from sea-ice that is stimulated by light.</title>
        <authorList>
            <person name="Feng S."/>
            <person name="Powell S.M."/>
            <person name="Bowman J.P."/>
        </authorList>
    </citation>
    <scope>NUCLEOTIDE SEQUENCE [LARGE SCALE GENOMIC DNA]</scope>
    <source>
        <strain evidence="1">ATCC 700755</strain>
    </source>
</reference>
<reference evidence="1" key="1">
    <citation type="submission" date="2006-03" db="EMBL/GenBank/DDBJ databases">
        <authorList>
            <person name="Bowman J."/>
            <person name="Ferriera S."/>
            <person name="Johnson J."/>
            <person name="Kravitz S."/>
            <person name="Halpern A."/>
            <person name="Remington K."/>
            <person name="Beeson K."/>
            <person name="Tran B."/>
            <person name="Rogers Y.-H."/>
            <person name="Friedman R."/>
            <person name="Venter J.C."/>
        </authorList>
    </citation>
    <scope>NUCLEOTIDE SEQUENCE [LARGE SCALE GENOMIC DNA]</scope>
    <source>
        <strain evidence="1">ATCC 700755</strain>
    </source>
</reference>
<dbReference type="Proteomes" id="UP000008514">
    <property type="component" value="Chromosome"/>
</dbReference>
<dbReference type="STRING" id="313595.P700755_002360"/>
<dbReference type="AlphaFoldDB" id="K4IF16"/>
<dbReference type="EMBL" id="CP003879">
    <property type="protein sequence ID" value="AFU69137.1"/>
    <property type="molecule type" value="Genomic_DNA"/>
</dbReference>
<proteinExistence type="predicted"/>
<name>K4IF16_PSYTT</name>
<evidence type="ECO:0000313" key="1">
    <source>
        <dbReference type="EMBL" id="AFU69137.1"/>
    </source>
</evidence>
<accession>K4IF16</accession>
<gene>
    <name evidence="1" type="ordered locus">P700755_002360</name>
</gene>
<organism evidence="1 2">
    <name type="scientific">Psychroflexus torquis (strain ATCC 700755 / CIP 106069 / ACAM 623)</name>
    <dbReference type="NCBI Taxonomy" id="313595"/>
    <lineage>
        <taxon>Bacteria</taxon>
        <taxon>Pseudomonadati</taxon>
        <taxon>Bacteroidota</taxon>
        <taxon>Flavobacteriia</taxon>
        <taxon>Flavobacteriales</taxon>
        <taxon>Flavobacteriaceae</taxon>
        <taxon>Psychroflexus</taxon>
    </lineage>
</organism>
<evidence type="ECO:0000313" key="2">
    <source>
        <dbReference type="Proteomes" id="UP000008514"/>
    </source>
</evidence>
<dbReference type="KEGG" id="ptq:P700755_002360"/>
<sequence length="36" mass="4054">MGKRIASQTQKIGYKQFGVYKRKAKPKAKVSAKLKS</sequence>
<keyword evidence="2" id="KW-1185">Reference proteome</keyword>